<evidence type="ECO:0000313" key="3">
    <source>
        <dbReference type="Proteomes" id="UP000383932"/>
    </source>
</evidence>
<protein>
    <submittedName>
        <fullName evidence="2">Uncharacterized protein</fullName>
    </submittedName>
</protein>
<proteinExistence type="predicted"/>
<feature type="region of interest" description="Disordered" evidence="1">
    <location>
        <begin position="1"/>
        <end position="75"/>
    </location>
</feature>
<reference evidence="2 3" key="1">
    <citation type="journal article" date="2019" name="Fungal Biol. Biotechnol.">
        <title>Draft genome sequence of fastidious pathogen Ceratobasidium theobromae, which causes vascular-streak dieback in Theobroma cacao.</title>
        <authorList>
            <person name="Ali S.S."/>
            <person name="Asman A."/>
            <person name="Shao J."/>
            <person name="Firmansyah A.P."/>
            <person name="Susilo A.W."/>
            <person name="Rosmana A."/>
            <person name="McMahon P."/>
            <person name="Junaid M."/>
            <person name="Guest D."/>
            <person name="Kheng T.Y."/>
            <person name="Meinhardt L.W."/>
            <person name="Bailey B.A."/>
        </authorList>
    </citation>
    <scope>NUCLEOTIDE SEQUENCE [LARGE SCALE GENOMIC DNA]</scope>
    <source>
        <strain evidence="2 3">CT2</strain>
    </source>
</reference>
<sequence length="92" mass="9431">MARRLGQGTPIPTRGVHWEVKEGTAKGEPGMGMGDRTCQNHPDRGRQEGGEDDGGGAMEEPGGQENGGGYDLHPTMVGQAAKISGTLEGGGT</sequence>
<dbReference type="EMBL" id="SSOP01000951">
    <property type="protein sequence ID" value="KAB5587592.1"/>
    <property type="molecule type" value="Genomic_DNA"/>
</dbReference>
<evidence type="ECO:0000313" key="2">
    <source>
        <dbReference type="EMBL" id="KAB5587592.1"/>
    </source>
</evidence>
<accession>A0A5N5Q721</accession>
<dbReference type="Proteomes" id="UP000383932">
    <property type="component" value="Unassembled WGS sequence"/>
</dbReference>
<keyword evidence="3" id="KW-1185">Reference proteome</keyword>
<comment type="caution">
    <text evidence="2">The sequence shown here is derived from an EMBL/GenBank/DDBJ whole genome shotgun (WGS) entry which is preliminary data.</text>
</comment>
<organism evidence="2 3">
    <name type="scientific">Ceratobasidium theobromae</name>
    <dbReference type="NCBI Taxonomy" id="1582974"/>
    <lineage>
        <taxon>Eukaryota</taxon>
        <taxon>Fungi</taxon>
        <taxon>Dikarya</taxon>
        <taxon>Basidiomycota</taxon>
        <taxon>Agaricomycotina</taxon>
        <taxon>Agaricomycetes</taxon>
        <taxon>Cantharellales</taxon>
        <taxon>Ceratobasidiaceae</taxon>
        <taxon>Ceratobasidium</taxon>
    </lineage>
</organism>
<dbReference type="AlphaFoldDB" id="A0A5N5Q721"/>
<gene>
    <name evidence="2" type="ORF">CTheo_8970</name>
</gene>
<name>A0A5N5Q721_9AGAM</name>
<feature type="compositionally biased region" description="Basic and acidic residues" evidence="1">
    <location>
        <begin position="16"/>
        <end position="25"/>
    </location>
</feature>
<evidence type="ECO:0000256" key="1">
    <source>
        <dbReference type="SAM" id="MobiDB-lite"/>
    </source>
</evidence>